<dbReference type="InterPro" id="IPR001173">
    <property type="entry name" value="Glyco_trans_2-like"/>
</dbReference>
<dbReference type="Pfam" id="PF00535">
    <property type="entry name" value="Glycos_transf_2"/>
    <property type="match status" value="1"/>
</dbReference>
<evidence type="ECO:0000313" key="3">
    <source>
        <dbReference type="Proteomes" id="UP000198432"/>
    </source>
</evidence>
<gene>
    <name evidence="2" type="ORF">SAMN06296052_10232</name>
</gene>
<organism evidence="2 3">
    <name type="scientific">Pontibacter ummariensis</name>
    <dbReference type="NCBI Taxonomy" id="1610492"/>
    <lineage>
        <taxon>Bacteria</taxon>
        <taxon>Pseudomonadati</taxon>
        <taxon>Bacteroidota</taxon>
        <taxon>Cytophagia</taxon>
        <taxon>Cytophagales</taxon>
        <taxon>Hymenobacteraceae</taxon>
        <taxon>Pontibacter</taxon>
    </lineage>
</organism>
<feature type="domain" description="Glycosyltransferase 2-like" evidence="1">
    <location>
        <begin position="16"/>
        <end position="152"/>
    </location>
</feature>
<dbReference type="Gene3D" id="3.90.550.10">
    <property type="entry name" value="Spore Coat Polysaccharide Biosynthesis Protein SpsA, Chain A"/>
    <property type="match status" value="1"/>
</dbReference>
<keyword evidence="2" id="KW-0808">Transferase</keyword>
<dbReference type="PANTHER" id="PTHR22916:SF3">
    <property type="entry name" value="UDP-GLCNAC:BETAGAL BETA-1,3-N-ACETYLGLUCOSAMINYLTRANSFERASE-LIKE PROTEIN 1"/>
    <property type="match status" value="1"/>
</dbReference>
<evidence type="ECO:0000313" key="2">
    <source>
        <dbReference type="EMBL" id="SNS08928.1"/>
    </source>
</evidence>
<sequence length="293" mass="34089">MYFVLYYYMKDRPLISVLMTAFNREKFIAEAIESVLASNYTNWELIITDDCSSDSTFNIAQKYAKKDKRIQVYKNDSNLGDYPNRNKAASYAKGLLLIYVDSDDLLHSDTIDKCVALFNQYPNVSYGILCPYIKTNEVLNPKQAIKWHFFHKPLFLIGPGGTVIKNSYFRKIGGFPTKYGPANDGYYNLKAASGTDTVIFPFPPVDYRIHDGQEINNKYSYLYNSYRYLRDALTELDLPLSEREIVFLLNKNRRRFLTNILKFFWKTKDLRMTSTAVRLAQFNMKDALLAVFH</sequence>
<evidence type="ECO:0000259" key="1">
    <source>
        <dbReference type="Pfam" id="PF00535"/>
    </source>
</evidence>
<accession>A0A239BNI6</accession>
<dbReference type="CDD" id="cd00761">
    <property type="entry name" value="Glyco_tranf_GTA_type"/>
    <property type="match status" value="1"/>
</dbReference>
<name>A0A239BNI6_9BACT</name>
<dbReference type="AlphaFoldDB" id="A0A239BNI6"/>
<dbReference type="EMBL" id="FZOQ01000002">
    <property type="protein sequence ID" value="SNS08928.1"/>
    <property type="molecule type" value="Genomic_DNA"/>
</dbReference>
<dbReference type="SUPFAM" id="SSF53448">
    <property type="entry name" value="Nucleotide-diphospho-sugar transferases"/>
    <property type="match status" value="1"/>
</dbReference>
<dbReference type="InterPro" id="IPR029044">
    <property type="entry name" value="Nucleotide-diphossugar_trans"/>
</dbReference>
<reference evidence="3" key="1">
    <citation type="submission" date="2017-06" db="EMBL/GenBank/DDBJ databases">
        <authorList>
            <person name="Varghese N."/>
            <person name="Submissions S."/>
        </authorList>
    </citation>
    <scope>NUCLEOTIDE SEQUENCE [LARGE SCALE GENOMIC DNA]</scope>
    <source>
        <strain evidence="3">NKM1</strain>
    </source>
</reference>
<dbReference type="PANTHER" id="PTHR22916">
    <property type="entry name" value="GLYCOSYLTRANSFERASE"/>
    <property type="match status" value="1"/>
</dbReference>
<proteinExistence type="predicted"/>
<dbReference type="Proteomes" id="UP000198432">
    <property type="component" value="Unassembled WGS sequence"/>
</dbReference>
<dbReference type="GO" id="GO:0016758">
    <property type="term" value="F:hexosyltransferase activity"/>
    <property type="evidence" value="ECO:0007669"/>
    <property type="project" value="UniProtKB-ARBA"/>
</dbReference>
<protein>
    <submittedName>
        <fullName evidence="2">Glycosyltransferase involved in cell wall bisynthesis</fullName>
    </submittedName>
</protein>
<keyword evidence="3" id="KW-1185">Reference proteome</keyword>